<evidence type="ECO:0000313" key="2">
    <source>
        <dbReference type="EMBL" id="ABP73058.1"/>
    </source>
</evidence>
<evidence type="ECO:0000256" key="1">
    <source>
        <dbReference type="SAM" id="MobiDB-lite"/>
    </source>
</evidence>
<dbReference type="HOGENOM" id="CLU_1727766_0_0_5"/>
<protein>
    <submittedName>
        <fullName evidence="2">Uncharacterized protein</fullName>
    </submittedName>
</protein>
<name>A4X094_CERS5</name>
<dbReference type="AlphaFoldDB" id="A4X094"/>
<dbReference type="BioCyc" id="RSPH349102:G1G8M-4342-MONOMER"/>
<feature type="region of interest" description="Disordered" evidence="1">
    <location>
        <begin position="149"/>
        <end position="171"/>
    </location>
</feature>
<gene>
    <name evidence="2" type="ordered locus">Rsph17025_4208</name>
</gene>
<accession>A4X094</accession>
<reference evidence="2" key="1">
    <citation type="submission" date="2007-04" db="EMBL/GenBank/DDBJ databases">
        <title>Complete sequence of plasmid pRSPA02 of Rhodobacter sphaeroides ATCC 17025.</title>
        <authorList>
            <consortium name="US DOE Joint Genome Institute"/>
            <person name="Copeland A."/>
            <person name="Lucas S."/>
            <person name="Lapidus A."/>
            <person name="Barry K."/>
            <person name="Detter J.C."/>
            <person name="Glavina del Rio T."/>
            <person name="Hammon N."/>
            <person name="Israni S."/>
            <person name="Dalin E."/>
            <person name="Tice H."/>
            <person name="Pitluck S."/>
            <person name="Chertkov O."/>
            <person name="Brettin T."/>
            <person name="Bruce D."/>
            <person name="Han C."/>
            <person name="Schmutz J."/>
            <person name="Larimer F."/>
            <person name="Land M."/>
            <person name="Hauser L."/>
            <person name="Kyrpides N."/>
            <person name="Kim E."/>
            <person name="Richardson P."/>
            <person name="Mackenzie C."/>
            <person name="Choudhary M."/>
            <person name="Donohue T.J."/>
            <person name="Kaplan S."/>
        </authorList>
    </citation>
    <scope>NUCLEOTIDE SEQUENCE [LARGE SCALE GENOMIC DNA]</scope>
    <source>
        <strain evidence="2">ATCC 17025</strain>
        <plasmid evidence="2">pRSPA02</plasmid>
    </source>
</reference>
<dbReference type="KEGG" id="rsq:Rsph17025_4208"/>
<geneLocation type="plasmid" evidence="2">
    <name>pRSPA02</name>
</geneLocation>
<feature type="compositionally biased region" description="Basic and acidic residues" evidence="1">
    <location>
        <begin position="149"/>
        <end position="165"/>
    </location>
</feature>
<proteinExistence type="predicted"/>
<dbReference type="EMBL" id="CP000663">
    <property type="protein sequence ID" value="ABP73058.1"/>
    <property type="molecule type" value="Genomic_DNA"/>
</dbReference>
<organism evidence="2">
    <name type="scientific">Cereibacter sphaeroides (strain ATCC 17025 / ATH 2.4.3)</name>
    <name type="common">Rhodobacter sphaeroides</name>
    <dbReference type="NCBI Taxonomy" id="349102"/>
    <lineage>
        <taxon>Bacteria</taxon>
        <taxon>Pseudomonadati</taxon>
        <taxon>Pseudomonadota</taxon>
        <taxon>Alphaproteobacteria</taxon>
        <taxon>Rhodobacterales</taxon>
        <taxon>Paracoccaceae</taxon>
        <taxon>Cereibacter</taxon>
    </lineage>
</organism>
<sequence>MISSLHHVTLMTGHTAQPLRSMVTEDVVTVCQKLLTAALAGRYPVLPFDNGKWTLSAAAQGQNLVATLWASSRHPLPILTTGVALDPGSARNLWRALHDTSLLPLVTDPGQPPEPPWIADRIEPAFPFEAALWTGDFSRCLAWAWTDEMRGRKEPEARTSPDPDRPAGACA</sequence>
<keyword evidence="2" id="KW-0614">Plasmid</keyword>